<comment type="caution">
    <text evidence="13">The sequence shown here is derived from an EMBL/GenBank/DDBJ whole genome shotgun (WGS) entry which is preliminary data.</text>
</comment>
<evidence type="ECO:0000259" key="12">
    <source>
        <dbReference type="Pfam" id="PF13180"/>
    </source>
</evidence>
<dbReference type="InterPro" id="IPR001639">
    <property type="entry name" value="T2SS_protein-GspC"/>
</dbReference>
<organism evidence="13 14">
    <name type="scientific">Brumicola blandensis</name>
    <dbReference type="NCBI Taxonomy" id="3075611"/>
    <lineage>
        <taxon>Bacteria</taxon>
        <taxon>Pseudomonadati</taxon>
        <taxon>Pseudomonadota</taxon>
        <taxon>Gammaproteobacteria</taxon>
        <taxon>Alteromonadales</taxon>
        <taxon>Alteromonadaceae</taxon>
        <taxon>Brumicola</taxon>
    </lineage>
</organism>
<keyword evidence="6 10" id="KW-0812">Transmembrane</keyword>
<evidence type="ECO:0000256" key="2">
    <source>
        <dbReference type="ARBA" id="ARBA00007986"/>
    </source>
</evidence>
<dbReference type="GO" id="GO:0015628">
    <property type="term" value="P:protein secretion by the type II secretion system"/>
    <property type="evidence" value="ECO:0007669"/>
    <property type="project" value="InterPro"/>
</dbReference>
<evidence type="ECO:0000256" key="5">
    <source>
        <dbReference type="ARBA" id="ARBA00022519"/>
    </source>
</evidence>
<evidence type="ECO:0000256" key="10">
    <source>
        <dbReference type="SAM" id="Phobius"/>
    </source>
</evidence>
<dbReference type="GO" id="GO:0015627">
    <property type="term" value="C:type II protein secretion system complex"/>
    <property type="evidence" value="ECO:0007669"/>
    <property type="project" value="InterPro"/>
</dbReference>
<keyword evidence="4" id="KW-1003">Cell membrane</keyword>
<feature type="domain" description="PDZ" evidence="12">
    <location>
        <begin position="257"/>
        <end position="311"/>
    </location>
</feature>
<evidence type="ECO:0000313" key="14">
    <source>
        <dbReference type="Proteomes" id="UP001249020"/>
    </source>
</evidence>
<comment type="similarity">
    <text evidence="2">Belongs to the GSP C family.</text>
</comment>
<dbReference type="SUPFAM" id="SSF50156">
    <property type="entry name" value="PDZ domain-like"/>
    <property type="match status" value="1"/>
</dbReference>
<keyword evidence="7" id="KW-0653">Protein transport</keyword>
<dbReference type="NCBIfam" id="TIGR01713">
    <property type="entry name" value="typeII_sec_gspC"/>
    <property type="match status" value="1"/>
</dbReference>
<dbReference type="InterPro" id="IPR024961">
    <property type="entry name" value="T2SS_GspC_N"/>
</dbReference>
<evidence type="ECO:0000256" key="9">
    <source>
        <dbReference type="ARBA" id="ARBA00023136"/>
    </source>
</evidence>
<dbReference type="InterPro" id="IPR001478">
    <property type="entry name" value="PDZ"/>
</dbReference>
<evidence type="ECO:0000256" key="6">
    <source>
        <dbReference type="ARBA" id="ARBA00022692"/>
    </source>
</evidence>
<gene>
    <name evidence="13" type="primary">gspC</name>
    <name evidence="13" type="ORF">RM544_13935</name>
</gene>
<sequence length="317" mass="34624">MTATNLSLQPATKFYSQHQNKIIFVVVVLLALYLLAFAAELTWRMIPQADVKSQNSFQTTTGNSGQLSSRFDVAPLTKINLFGNPEAKPVAVVQTEVTDVPETSLNLTLTGVVSSTNPKVGAAIVENNGKQNTYGIGDKIDGTNATLDEIFVDRVIIKNRLNRETLMLDGVDFDEANQRRQQAMQEQSSNQGQVVATPQGPVELRMPERQGESARALREKLRESPSSFTDFIAINPHAPDGDLIGYRVSPGKEPAFFNEVGLKAGDVITQINGIDLTDPQQAFEAIAILREAQSLQLEVLRGDEALSLDIDIPSSEE</sequence>
<reference evidence="13 14" key="1">
    <citation type="submission" date="2023-09" db="EMBL/GenBank/DDBJ databases">
        <authorList>
            <person name="Rey-Velasco X."/>
        </authorList>
    </citation>
    <scope>NUCLEOTIDE SEQUENCE [LARGE SCALE GENOMIC DNA]</scope>
    <source>
        <strain evidence="13 14">W409</strain>
    </source>
</reference>
<keyword evidence="3" id="KW-0813">Transport</keyword>
<dbReference type="EMBL" id="JAVRIE010000006">
    <property type="protein sequence ID" value="MDT0583644.1"/>
    <property type="molecule type" value="Genomic_DNA"/>
</dbReference>
<dbReference type="AlphaFoldDB" id="A0AAW8R3N4"/>
<evidence type="ECO:0000256" key="3">
    <source>
        <dbReference type="ARBA" id="ARBA00022448"/>
    </source>
</evidence>
<keyword evidence="9 10" id="KW-0472">Membrane</keyword>
<dbReference type="InterPro" id="IPR036034">
    <property type="entry name" value="PDZ_sf"/>
</dbReference>
<keyword evidence="5" id="KW-0997">Cell inner membrane</keyword>
<feature type="domain" description="Type II secretion system protein GspC N-terminal" evidence="11">
    <location>
        <begin position="28"/>
        <end position="168"/>
    </location>
</feature>
<dbReference type="GO" id="GO:0005886">
    <property type="term" value="C:plasma membrane"/>
    <property type="evidence" value="ECO:0007669"/>
    <property type="project" value="UniProtKB-SubCell"/>
</dbReference>
<keyword evidence="14" id="KW-1185">Reference proteome</keyword>
<dbReference type="Pfam" id="PF11356">
    <property type="entry name" value="T2SSC"/>
    <property type="match status" value="1"/>
</dbReference>
<name>A0AAW8R3N4_9ALTE</name>
<proteinExistence type="inferred from homology"/>
<protein>
    <submittedName>
        <fullName evidence="13">Type II secretion system protein GspC</fullName>
    </submittedName>
</protein>
<evidence type="ECO:0000256" key="8">
    <source>
        <dbReference type="ARBA" id="ARBA00022989"/>
    </source>
</evidence>
<dbReference type="Gene3D" id="2.30.30.830">
    <property type="match status" value="1"/>
</dbReference>
<accession>A0AAW8R3N4</accession>
<evidence type="ECO:0000256" key="7">
    <source>
        <dbReference type="ARBA" id="ARBA00022927"/>
    </source>
</evidence>
<evidence type="ECO:0000256" key="1">
    <source>
        <dbReference type="ARBA" id="ARBA00004533"/>
    </source>
</evidence>
<evidence type="ECO:0000313" key="13">
    <source>
        <dbReference type="EMBL" id="MDT0583644.1"/>
    </source>
</evidence>
<comment type="subcellular location">
    <subcellularLocation>
        <location evidence="1">Cell inner membrane</location>
    </subcellularLocation>
</comment>
<evidence type="ECO:0000256" key="4">
    <source>
        <dbReference type="ARBA" id="ARBA00022475"/>
    </source>
</evidence>
<dbReference type="Gene3D" id="2.30.42.10">
    <property type="match status" value="1"/>
</dbReference>
<evidence type="ECO:0000259" key="11">
    <source>
        <dbReference type="Pfam" id="PF11356"/>
    </source>
</evidence>
<keyword evidence="8 10" id="KW-1133">Transmembrane helix</keyword>
<dbReference type="Proteomes" id="UP001249020">
    <property type="component" value="Unassembled WGS sequence"/>
</dbReference>
<feature type="transmembrane region" description="Helical" evidence="10">
    <location>
        <begin position="22"/>
        <end position="43"/>
    </location>
</feature>
<dbReference type="Pfam" id="PF13180">
    <property type="entry name" value="PDZ_2"/>
    <property type="match status" value="1"/>
</dbReference>
<dbReference type="RefSeq" id="WP_311362415.1">
    <property type="nucleotide sequence ID" value="NZ_JAVRIE010000006.1"/>
</dbReference>